<proteinExistence type="predicted"/>
<dbReference type="VEuPathDB" id="MicrosporidiaDB:DI09_61p80"/>
<dbReference type="GeneID" id="25260499"/>
<feature type="compositionally biased region" description="Basic and acidic residues" evidence="1">
    <location>
        <begin position="33"/>
        <end position="53"/>
    </location>
</feature>
<keyword evidence="3" id="KW-1185">Reference proteome</keyword>
<comment type="caution">
    <text evidence="2">The sequence shown here is derived from an EMBL/GenBank/DDBJ whole genome shotgun (WGS) entry which is preliminary data.</text>
</comment>
<evidence type="ECO:0000313" key="2">
    <source>
        <dbReference type="EMBL" id="KGG50621.1"/>
    </source>
</evidence>
<name>A0A098VS98_9MICR</name>
<protein>
    <submittedName>
        <fullName evidence="2">Uncharacterized protein</fullName>
    </submittedName>
</protein>
<dbReference type="EMBL" id="JMKJ01000570">
    <property type="protein sequence ID" value="KGG50621.1"/>
    <property type="molecule type" value="Genomic_DNA"/>
</dbReference>
<sequence length="60" mass="6532">MGKEESADAVTGLSNSAGTHAVDSALSRMLRNSRSEGEDARNLREKWKPHLQDAIKIPAQ</sequence>
<dbReference type="Proteomes" id="UP000029725">
    <property type="component" value="Unassembled WGS sequence"/>
</dbReference>
<gene>
    <name evidence="2" type="ORF">DI09_61p80</name>
</gene>
<dbReference type="RefSeq" id="XP_013237066.1">
    <property type="nucleotide sequence ID" value="XM_013381612.1"/>
</dbReference>
<evidence type="ECO:0000313" key="3">
    <source>
        <dbReference type="Proteomes" id="UP000029725"/>
    </source>
</evidence>
<dbReference type="AlphaFoldDB" id="A0A098VS98"/>
<reference evidence="2 3" key="1">
    <citation type="submission" date="2014-04" db="EMBL/GenBank/DDBJ databases">
        <title>A new species of microsporidia sheds light on the evolution of extreme parasitism.</title>
        <authorList>
            <person name="Haag K.L."/>
            <person name="James T.Y."/>
            <person name="Larsson R."/>
            <person name="Schaer T.M."/>
            <person name="Refardt D."/>
            <person name="Pombert J.-F."/>
            <person name="Ebert D."/>
        </authorList>
    </citation>
    <scope>NUCLEOTIDE SEQUENCE [LARGE SCALE GENOMIC DNA]</scope>
    <source>
        <strain evidence="2 3">UGP3</strain>
        <tissue evidence="2">Spores</tissue>
    </source>
</reference>
<accession>A0A098VS98</accession>
<organism evidence="2 3">
    <name type="scientific">Mitosporidium daphniae</name>
    <dbReference type="NCBI Taxonomy" id="1485682"/>
    <lineage>
        <taxon>Eukaryota</taxon>
        <taxon>Fungi</taxon>
        <taxon>Fungi incertae sedis</taxon>
        <taxon>Microsporidia</taxon>
        <taxon>Mitosporidium</taxon>
    </lineage>
</organism>
<feature type="region of interest" description="Disordered" evidence="1">
    <location>
        <begin position="1"/>
        <end position="60"/>
    </location>
</feature>
<evidence type="ECO:0000256" key="1">
    <source>
        <dbReference type="SAM" id="MobiDB-lite"/>
    </source>
</evidence>
<dbReference type="HOGENOM" id="CLU_2942281_0_0_1"/>